<dbReference type="AlphaFoldDB" id="A0A0A8XQL7"/>
<reference evidence="1" key="2">
    <citation type="journal article" date="2015" name="Data Brief">
        <title>Shoot transcriptome of the giant reed, Arundo donax.</title>
        <authorList>
            <person name="Barrero R.A."/>
            <person name="Guerrero F.D."/>
            <person name="Moolhuijzen P."/>
            <person name="Goolsby J.A."/>
            <person name="Tidwell J."/>
            <person name="Bellgard S.E."/>
            <person name="Bellgard M.I."/>
        </authorList>
    </citation>
    <scope>NUCLEOTIDE SEQUENCE</scope>
    <source>
        <tissue evidence="1">Shoot tissue taken approximately 20 cm above the soil surface</tissue>
    </source>
</reference>
<evidence type="ECO:0000313" key="1">
    <source>
        <dbReference type="EMBL" id="JAD15003.1"/>
    </source>
</evidence>
<accession>A0A0A8XQL7</accession>
<sequence>MAAFMNMNPMVSNCLMPLLSTMKPALGSLSLLFYTIPSSSVTQVPSLSLVAPMAVEILSPRRRMAGLSLSLTMMVPLIHNSTCSAILSMNHTRHPCQFQAPLRI</sequence>
<reference evidence="1" key="1">
    <citation type="submission" date="2014-09" db="EMBL/GenBank/DDBJ databases">
        <authorList>
            <person name="Magalhaes I.L.F."/>
            <person name="Oliveira U."/>
            <person name="Santos F.R."/>
            <person name="Vidigal T.H.D.A."/>
            <person name="Brescovit A.D."/>
            <person name="Santos A.J."/>
        </authorList>
    </citation>
    <scope>NUCLEOTIDE SEQUENCE</scope>
    <source>
        <tissue evidence="1">Shoot tissue taken approximately 20 cm above the soil surface</tissue>
    </source>
</reference>
<protein>
    <submittedName>
        <fullName evidence="1">Uncharacterized protein</fullName>
    </submittedName>
</protein>
<organism evidence="1">
    <name type="scientific">Arundo donax</name>
    <name type="common">Giant reed</name>
    <name type="synonym">Donax arundinaceus</name>
    <dbReference type="NCBI Taxonomy" id="35708"/>
    <lineage>
        <taxon>Eukaryota</taxon>
        <taxon>Viridiplantae</taxon>
        <taxon>Streptophyta</taxon>
        <taxon>Embryophyta</taxon>
        <taxon>Tracheophyta</taxon>
        <taxon>Spermatophyta</taxon>
        <taxon>Magnoliopsida</taxon>
        <taxon>Liliopsida</taxon>
        <taxon>Poales</taxon>
        <taxon>Poaceae</taxon>
        <taxon>PACMAD clade</taxon>
        <taxon>Arundinoideae</taxon>
        <taxon>Arundineae</taxon>
        <taxon>Arundo</taxon>
    </lineage>
</organism>
<proteinExistence type="predicted"/>
<name>A0A0A8XQL7_ARUDO</name>
<dbReference type="EMBL" id="GBRH01282892">
    <property type="protein sequence ID" value="JAD15003.1"/>
    <property type="molecule type" value="Transcribed_RNA"/>
</dbReference>